<feature type="domain" description="C2H2-type" evidence="7">
    <location>
        <begin position="1"/>
        <end position="17"/>
    </location>
</feature>
<dbReference type="PANTHER" id="PTHR23235:SF178">
    <property type="entry name" value="C2H2-TYPE DOMAIN-CONTAINING PROTEIN-RELATED"/>
    <property type="match status" value="1"/>
</dbReference>
<evidence type="ECO:0000256" key="3">
    <source>
        <dbReference type="ARBA" id="ARBA00022771"/>
    </source>
</evidence>
<feature type="non-terminal residue" evidence="8">
    <location>
        <position position="99"/>
    </location>
</feature>
<dbReference type="Proteomes" id="UP000519225">
    <property type="component" value="Unassembled WGS sequence"/>
</dbReference>
<keyword evidence="3 5" id="KW-0863">Zinc-finger</keyword>
<dbReference type="EMBL" id="VZTS01044676">
    <property type="protein sequence ID" value="NXT59424.1"/>
    <property type="molecule type" value="Genomic_DNA"/>
</dbReference>
<feature type="non-terminal residue" evidence="8">
    <location>
        <position position="1"/>
    </location>
</feature>
<dbReference type="GO" id="GO:0008270">
    <property type="term" value="F:zinc ion binding"/>
    <property type="evidence" value="ECO:0007669"/>
    <property type="project" value="UniProtKB-KW"/>
</dbReference>
<dbReference type="Gene3D" id="3.30.160.60">
    <property type="entry name" value="Classic Zinc Finger"/>
    <property type="match status" value="2"/>
</dbReference>
<dbReference type="Pfam" id="PF00096">
    <property type="entry name" value="zf-C2H2"/>
    <property type="match status" value="1"/>
</dbReference>
<sequence length="99" mass="10017">QRSELTIHQRVHTGEKPYKCPECGKCFSRSSHLNRHQRTHGGGGGDKAKSAGNAVAGNPLPPAGGFAGAAFSPPIGNSAAPIPALPAFPASPSALPIPS</sequence>
<keyword evidence="1" id="KW-0479">Metal-binding</keyword>
<keyword evidence="4" id="KW-0862">Zinc</keyword>
<evidence type="ECO:0000256" key="5">
    <source>
        <dbReference type="PROSITE-ProRule" id="PRU00042"/>
    </source>
</evidence>
<dbReference type="PROSITE" id="PS00028">
    <property type="entry name" value="ZINC_FINGER_C2H2_1"/>
    <property type="match status" value="1"/>
</dbReference>
<dbReference type="GO" id="GO:0000978">
    <property type="term" value="F:RNA polymerase II cis-regulatory region sequence-specific DNA binding"/>
    <property type="evidence" value="ECO:0007669"/>
    <property type="project" value="TreeGrafter"/>
</dbReference>
<dbReference type="FunFam" id="3.30.160.60:FF:002343">
    <property type="entry name" value="Zinc finger protein 33A"/>
    <property type="match status" value="1"/>
</dbReference>
<reference evidence="8 9" key="1">
    <citation type="submission" date="2019-09" db="EMBL/GenBank/DDBJ databases">
        <title>Bird 10,000 Genomes (B10K) Project - Family phase.</title>
        <authorList>
            <person name="Zhang G."/>
        </authorList>
    </citation>
    <scope>NUCLEOTIDE SEQUENCE [LARGE SCALE GENOMIC DNA]</scope>
    <source>
        <strain evidence="8">B10K-DU-012-14</strain>
        <tissue evidence="8">Blood</tissue>
    </source>
</reference>
<name>A0A7L3DT24_PLUSO</name>
<evidence type="ECO:0000259" key="7">
    <source>
        <dbReference type="PROSITE" id="PS50157"/>
    </source>
</evidence>
<evidence type="ECO:0000256" key="6">
    <source>
        <dbReference type="SAM" id="MobiDB-lite"/>
    </source>
</evidence>
<evidence type="ECO:0000256" key="4">
    <source>
        <dbReference type="ARBA" id="ARBA00022833"/>
    </source>
</evidence>
<accession>A0A7L3DT24</accession>
<feature type="domain" description="C2H2-type" evidence="7">
    <location>
        <begin position="18"/>
        <end position="42"/>
    </location>
</feature>
<dbReference type="InterPro" id="IPR013087">
    <property type="entry name" value="Znf_C2H2_type"/>
</dbReference>
<proteinExistence type="predicted"/>
<organism evidence="8 9">
    <name type="scientific">Pluvianellus socialis</name>
    <name type="common">Magellanic plover</name>
    <dbReference type="NCBI Taxonomy" id="227228"/>
    <lineage>
        <taxon>Eukaryota</taxon>
        <taxon>Metazoa</taxon>
        <taxon>Chordata</taxon>
        <taxon>Craniata</taxon>
        <taxon>Vertebrata</taxon>
        <taxon>Euteleostomi</taxon>
        <taxon>Archelosauria</taxon>
        <taxon>Archosauria</taxon>
        <taxon>Dinosauria</taxon>
        <taxon>Saurischia</taxon>
        <taxon>Theropoda</taxon>
        <taxon>Coelurosauria</taxon>
        <taxon>Aves</taxon>
        <taxon>Neognathae</taxon>
        <taxon>Neoaves</taxon>
        <taxon>Charadriiformes</taxon>
        <taxon>Charadriidae</taxon>
        <taxon>Pluvianellus</taxon>
    </lineage>
</organism>
<dbReference type="SUPFAM" id="SSF57667">
    <property type="entry name" value="beta-beta-alpha zinc fingers"/>
    <property type="match status" value="1"/>
</dbReference>
<gene>
    <name evidence="8" type="primary">Znf790</name>
    <name evidence="8" type="ORF">PLUSOC_R15101</name>
</gene>
<evidence type="ECO:0000313" key="8">
    <source>
        <dbReference type="EMBL" id="NXT59424.1"/>
    </source>
</evidence>
<dbReference type="AlphaFoldDB" id="A0A7L3DT24"/>
<feature type="region of interest" description="Disordered" evidence="6">
    <location>
        <begin position="30"/>
        <end position="58"/>
    </location>
</feature>
<keyword evidence="2" id="KW-0677">Repeat</keyword>
<protein>
    <submittedName>
        <fullName evidence="8">ZN790 protein</fullName>
    </submittedName>
</protein>
<comment type="caution">
    <text evidence="8">The sequence shown here is derived from an EMBL/GenBank/DDBJ whole genome shotgun (WGS) entry which is preliminary data.</text>
</comment>
<dbReference type="InterPro" id="IPR036236">
    <property type="entry name" value="Znf_C2H2_sf"/>
</dbReference>
<evidence type="ECO:0000256" key="2">
    <source>
        <dbReference type="ARBA" id="ARBA00022737"/>
    </source>
</evidence>
<evidence type="ECO:0000313" key="9">
    <source>
        <dbReference type="Proteomes" id="UP000519225"/>
    </source>
</evidence>
<dbReference type="GO" id="GO:0000981">
    <property type="term" value="F:DNA-binding transcription factor activity, RNA polymerase II-specific"/>
    <property type="evidence" value="ECO:0007669"/>
    <property type="project" value="TreeGrafter"/>
</dbReference>
<dbReference type="SMART" id="SM00355">
    <property type="entry name" value="ZnF_C2H2"/>
    <property type="match status" value="1"/>
</dbReference>
<dbReference type="PANTHER" id="PTHR23235">
    <property type="entry name" value="KRUEPPEL-LIKE TRANSCRIPTION FACTOR"/>
    <property type="match status" value="1"/>
</dbReference>
<evidence type="ECO:0000256" key="1">
    <source>
        <dbReference type="ARBA" id="ARBA00022723"/>
    </source>
</evidence>
<dbReference type="PROSITE" id="PS50157">
    <property type="entry name" value="ZINC_FINGER_C2H2_2"/>
    <property type="match status" value="2"/>
</dbReference>
<feature type="region of interest" description="Disordered" evidence="6">
    <location>
        <begin position="78"/>
        <end position="99"/>
    </location>
</feature>
<keyword evidence="9" id="KW-1185">Reference proteome</keyword>